<sequence>MSSPAQTLVSMLENSGSSELVRILDQSSRGTTDLLGQYLNDNASEDS</sequence>
<reference evidence="1" key="1">
    <citation type="journal article" date="2010" name="Science">
        <title>Plasticity of animal genome architecture unmasked by rapid evolution of a pelagic tunicate.</title>
        <authorList>
            <person name="Denoeud F."/>
            <person name="Henriet S."/>
            <person name="Mungpakdee S."/>
            <person name="Aury J.M."/>
            <person name="Da Silva C."/>
            <person name="Brinkmann H."/>
            <person name="Mikhaleva J."/>
            <person name="Olsen L.C."/>
            <person name="Jubin C."/>
            <person name="Canestro C."/>
            <person name="Bouquet J.M."/>
            <person name="Danks G."/>
            <person name="Poulain J."/>
            <person name="Campsteijn C."/>
            <person name="Adamski M."/>
            <person name="Cross I."/>
            <person name="Yadetie F."/>
            <person name="Muffato M."/>
            <person name="Louis A."/>
            <person name="Butcher S."/>
            <person name="Tsagkogeorga G."/>
            <person name="Konrad A."/>
            <person name="Singh S."/>
            <person name="Jensen M.F."/>
            <person name="Cong E.H."/>
            <person name="Eikeseth-Otteraa H."/>
            <person name="Noel B."/>
            <person name="Anthouard V."/>
            <person name="Porcel B.M."/>
            <person name="Kachouri-Lafond R."/>
            <person name="Nishino A."/>
            <person name="Ugolini M."/>
            <person name="Chourrout P."/>
            <person name="Nishida H."/>
            <person name="Aasland R."/>
            <person name="Huzurbazar S."/>
            <person name="Westhof E."/>
            <person name="Delsuc F."/>
            <person name="Lehrach H."/>
            <person name="Reinhardt R."/>
            <person name="Weissenbach J."/>
            <person name="Roy S.W."/>
            <person name="Artiguenave F."/>
            <person name="Postlethwait J.H."/>
            <person name="Manak J.R."/>
            <person name="Thompson E.M."/>
            <person name="Jaillon O."/>
            <person name="Du Pasquier L."/>
            <person name="Boudinot P."/>
            <person name="Liberles D.A."/>
            <person name="Volff J.N."/>
            <person name="Philippe H."/>
            <person name="Lenhard B."/>
            <person name="Roest Crollius H."/>
            <person name="Wincker P."/>
            <person name="Chourrout D."/>
        </authorList>
    </citation>
    <scope>NUCLEOTIDE SEQUENCE [LARGE SCALE GENOMIC DNA]</scope>
</reference>
<evidence type="ECO:0000313" key="1">
    <source>
        <dbReference type="EMBL" id="CBY33689.1"/>
    </source>
</evidence>
<dbReference type="Proteomes" id="UP000011014">
    <property type="component" value="Unassembled WGS sequence"/>
</dbReference>
<dbReference type="EMBL" id="FN654438">
    <property type="protein sequence ID" value="CBY33689.1"/>
    <property type="molecule type" value="Genomic_DNA"/>
</dbReference>
<dbReference type="AlphaFoldDB" id="E4YDT9"/>
<gene>
    <name evidence="1" type="ORF">GSOID_T00021628001</name>
</gene>
<organism evidence="1">
    <name type="scientific">Oikopleura dioica</name>
    <name type="common">Tunicate</name>
    <dbReference type="NCBI Taxonomy" id="34765"/>
    <lineage>
        <taxon>Eukaryota</taxon>
        <taxon>Metazoa</taxon>
        <taxon>Chordata</taxon>
        <taxon>Tunicata</taxon>
        <taxon>Appendicularia</taxon>
        <taxon>Copelata</taxon>
        <taxon>Oikopleuridae</taxon>
        <taxon>Oikopleura</taxon>
    </lineage>
</organism>
<accession>E4YDT9</accession>
<name>E4YDT9_OIKDI</name>
<proteinExistence type="predicted"/>
<protein>
    <submittedName>
        <fullName evidence="1">Uncharacterized protein</fullName>
    </submittedName>
</protein>